<feature type="region of interest" description="Disordered" evidence="6">
    <location>
        <begin position="464"/>
        <end position="485"/>
    </location>
</feature>
<dbReference type="Pfam" id="PF02384">
    <property type="entry name" value="N6_Mtase"/>
    <property type="match status" value="1"/>
</dbReference>
<evidence type="ECO:0000313" key="8">
    <source>
        <dbReference type="EMBL" id="GLI37552.1"/>
    </source>
</evidence>
<dbReference type="GO" id="GO:0032259">
    <property type="term" value="P:methylation"/>
    <property type="evidence" value="ECO:0007669"/>
    <property type="project" value="UniProtKB-KW"/>
</dbReference>
<dbReference type="InterPro" id="IPR003356">
    <property type="entry name" value="DNA_methylase_A-5"/>
</dbReference>
<proteinExistence type="inferred from homology"/>
<dbReference type="RefSeq" id="WP_214185934.1">
    <property type="nucleotide sequence ID" value="NZ_BSDS01000001.1"/>
</dbReference>
<dbReference type="GO" id="GO:0003677">
    <property type="term" value="F:DNA binding"/>
    <property type="evidence" value="ECO:0007669"/>
    <property type="project" value="InterPro"/>
</dbReference>
<keyword evidence="5" id="KW-0680">Restriction system</keyword>
<dbReference type="PANTHER" id="PTHR33841">
    <property type="entry name" value="DNA METHYLTRANSFERASE YEEA-RELATED"/>
    <property type="match status" value="1"/>
</dbReference>
<comment type="caution">
    <text evidence="8">The sequence shown here is derived from an EMBL/GenBank/DDBJ whole genome shotgun (WGS) entry which is preliminary data.</text>
</comment>
<sequence>MTIDLQKVLEETGYITNNEPAPGVIIGADAQSMRRGRKFVPDALWRSSSSLTIYFKYTDTDPCPETVATWRQEIWNEGYTPLFWVISPGTVNLYSGYGKPIAKNDAEQHRIQTFRVIEEDLRRLNDFAGRLAMETGQFWLHPDAKCCGTRVDQQLLRDLYQLEKHLTVKPDGLPSDIAQALVGRCIFTKYLIDRGIISTEYLVASCGKETLQAALRDGDAAQNLFKKLKTVFNGDMFPEASAVGIRTMGRELALVADFLEGTDLSNGQRSLFPYQFDLIPIELISSIYEQFAHSATPKDDSSTIEPEARLNGVHYTPLTVVSLILNEVIHHNITGDETVLDLTCGSGIFLVESLRRLVAIKSAGKKPSRHCIRETLYNQIFGIDCSEAAIRVAAFSLYLAAIELDPEPYPPEVLKFDPLIGKSLFIGDAHSIENTPDGAPLRHDNGLRNFDIIVGNPPWTFKGKTGTAARRGRRRKDNNTPILPRSESQDFVHRALDFAHGNTRFGIILDATPFFASSDSGCNASQRTIEMLSPATIVNLSALPWLFPTATKPAVAVLGRCRRPDTKDGIVTLVNVRWSASGEKSKTFTIAPSDIVDFRIDDWIDRPEILKAKIYGHDRDLKLLSRLQNQMKSLGIWLSDIGTELRDGLILGAPSNRTRESKDLIGLDVVESSDMSHFNISDGLDAFPYEKAEWPRNRDIYRSPIVLIKEFFRGSPRPIAAVAKNDVVFTDAFFGASFHKLNPELANLLAAILNSSLATWFFLMASSEFGIWKRRLLKKEVEKLPLPDMEVALNSNTAKRLFALMTSLHNTSDSSVFVDLDEAVFDLYGLDEEDRILVRDAYVRAGWQWEKGRNFYAQPANTNDDLKTYSETFVKEISKWLQVRNVRSLAAEIYDLPRNAPIRIVRFALNERPSTPSVQIITPSHDLQVVLDDIGRQIKLPISSSILGEREVRANGNNEVIMIKPAARRFWMKSIALRDVDDLIKESFHGIPQ</sequence>
<dbReference type="GO" id="GO:0009307">
    <property type="term" value="P:DNA restriction-modification system"/>
    <property type="evidence" value="ECO:0007669"/>
    <property type="project" value="UniProtKB-KW"/>
</dbReference>
<dbReference type="SUPFAM" id="SSF53335">
    <property type="entry name" value="S-adenosyl-L-methionine-dependent methyltransferases"/>
    <property type="match status" value="1"/>
</dbReference>
<reference evidence="8" key="1">
    <citation type="submission" date="2022-12" db="EMBL/GenBank/DDBJ databases">
        <title>Reference genome sequencing for broad-spectrum identification of bacterial and archaeal isolates by mass spectrometry.</title>
        <authorList>
            <person name="Sekiguchi Y."/>
            <person name="Tourlousse D.M."/>
        </authorList>
    </citation>
    <scope>NUCLEOTIDE SEQUENCE</scope>
    <source>
        <strain evidence="8">H2</strain>
    </source>
</reference>
<evidence type="ECO:0000313" key="9">
    <source>
        <dbReference type="Proteomes" id="UP001144352"/>
    </source>
</evidence>
<evidence type="ECO:0000256" key="1">
    <source>
        <dbReference type="ARBA" id="ARBA00006594"/>
    </source>
</evidence>
<dbReference type="Proteomes" id="UP001144352">
    <property type="component" value="Unassembled WGS sequence"/>
</dbReference>
<gene>
    <name evidence="8" type="ORF">GHYDROH2_10530</name>
</gene>
<evidence type="ECO:0000256" key="3">
    <source>
        <dbReference type="ARBA" id="ARBA00022679"/>
    </source>
</evidence>
<keyword evidence="2" id="KW-0489">Methyltransferase</keyword>
<evidence type="ECO:0000259" key="7">
    <source>
        <dbReference type="Pfam" id="PF02384"/>
    </source>
</evidence>
<comment type="similarity">
    <text evidence="1">Belongs to the N(4)/N(6)-methyltransferase family.</text>
</comment>
<evidence type="ECO:0000256" key="5">
    <source>
        <dbReference type="ARBA" id="ARBA00022747"/>
    </source>
</evidence>
<dbReference type="GO" id="GO:0008170">
    <property type="term" value="F:N-methyltransferase activity"/>
    <property type="evidence" value="ECO:0007669"/>
    <property type="project" value="InterPro"/>
</dbReference>
<evidence type="ECO:0000256" key="4">
    <source>
        <dbReference type="ARBA" id="ARBA00022691"/>
    </source>
</evidence>
<evidence type="ECO:0000256" key="2">
    <source>
        <dbReference type="ARBA" id="ARBA00022603"/>
    </source>
</evidence>
<feature type="domain" description="DNA methylase adenine-specific" evidence="7">
    <location>
        <begin position="307"/>
        <end position="590"/>
    </location>
</feature>
<keyword evidence="3" id="KW-0808">Transferase</keyword>
<dbReference type="PRINTS" id="PR00507">
    <property type="entry name" value="N12N6MTFRASE"/>
</dbReference>
<organism evidence="8 9">
    <name type="scientific">Geobacter hydrogenophilus</name>
    <dbReference type="NCBI Taxonomy" id="40983"/>
    <lineage>
        <taxon>Bacteria</taxon>
        <taxon>Pseudomonadati</taxon>
        <taxon>Thermodesulfobacteriota</taxon>
        <taxon>Desulfuromonadia</taxon>
        <taxon>Geobacterales</taxon>
        <taxon>Geobacteraceae</taxon>
        <taxon>Geobacter</taxon>
    </lineage>
</organism>
<dbReference type="InterPro" id="IPR002052">
    <property type="entry name" value="DNA_methylase_N6_adenine_CS"/>
</dbReference>
<dbReference type="EMBL" id="BSDS01000001">
    <property type="protein sequence ID" value="GLI37552.1"/>
    <property type="molecule type" value="Genomic_DNA"/>
</dbReference>
<dbReference type="Gene3D" id="3.40.50.150">
    <property type="entry name" value="Vaccinia Virus protein VP39"/>
    <property type="match status" value="1"/>
</dbReference>
<dbReference type="InterPro" id="IPR050953">
    <property type="entry name" value="N4_N6_ade-DNA_methylase"/>
</dbReference>
<dbReference type="InterPro" id="IPR029063">
    <property type="entry name" value="SAM-dependent_MTases_sf"/>
</dbReference>
<dbReference type="GO" id="GO:0009007">
    <property type="term" value="F:site-specific DNA-methyltransferase (adenine-specific) activity"/>
    <property type="evidence" value="ECO:0007669"/>
    <property type="project" value="UniProtKB-EC"/>
</dbReference>
<keyword evidence="9" id="KW-1185">Reference proteome</keyword>
<protein>
    <recommendedName>
        <fullName evidence="7">DNA methylase adenine-specific domain-containing protein</fullName>
    </recommendedName>
</protein>
<evidence type="ECO:0000256" key="6">
    <source>
        <dbReference type="SAM" id="MobiDB-lite"/>
    </source>
</evidence>
<accession>A0A9W6FZ95</accession>
<dbReference type="AlphaFoldDB" id="A0A9W6FZ95"/>
<name>A0A9W6FZ95_9BACT</name>
<keyword evidence="4" id="KW-0949">S-adenosyl-L-methionine</keyword>
<dbReference type="PANTHER" id="PTHR33841:SF5">
    <property type="entry name" value="DNA METHYLASE (MODIFICATION METHYLASE) (METHYLTRANSFERASE)-RELATED"/>
    <property type="match status" value="1"/>
</dbReference>
<dbReference type="PROSITE" id="PS00092">
    <property type="entry name" value="N6_MTASE"/>
    <property type="match status" value="1"/>
</dbReference>